<evidence type="ECO:0000313" key="1">
    <source>
        <dbReference type="EMBL" id="SDD16489.1"/>
    </source>
</evidence>
<reference evidence="1 2" key="1">
    <citation type="submission" date="2016-10" db="EMBL/GenBank/DDBJ databases">
        <authorList>
            <person name="de Groot N.N."/>
        </authorList>
    </citation>
    <scope>NUCLEOTIDE SEQUENCE [LARGE SCALE GENOMIC DNA]</scope>
    <source>
        <strain evidence="1 2">R5</strain>
    </source>
</reference>
<name>A0A1G6SHZ2_9BRAD</name>
<dbReference type="EMBL" id="FMZW01000008">
    <property type="protein sequence ID" value="SDD16489.1"/>
    <property type="molecule type" value="Genomic_DNA"/>
</dbReference>
<organism evidence="1 2">
    <name type="scientific">Bradyrhizobium brasilense</name>
    <dbReference type="NCBI Taxonomy" id="1419277"/>
    <lineage>
        <taxon>Bacteria</taxon>
        <taxon>Pseudomonadati</taxon>
        <taxon>Pseudomonadota</taxon>
        <taxon>Alphaproteobacteria</taxon>
        <taxon>Hyphomicrobiales</taxon>
        <taxon>Nitrobacteraceae</taxon>
        <taxon>Bradyrhizobium</taxon>
    </lineage>
</organism>
<gene>
    <name evidence="1" type="ORF">SAMN05216337_1008110</name>
</gene>
<proteinExistence type="predicted"/>
<accession>A0A1G6SHZ2</accession>
<dbReference type="Proteomes" id="UP000199245">
    <property type="component" value="Unassembled WGS sequence"/>
</dbReference>
<dbReference type="AlphaFoldDB" id="A0A1G6SHZ2"/>
<sequence>MEPKTEICPKCGRKLEFALPPGGKGNRLYRCFNCGGPDPLKDHTADGYLRGLKSPENNTG</sequence>
<protein>
    <submittedName>
        <fullName evidence="1">Uncharacterized protein</fullName>
    </submittedName>
</protein>
<evidence type="ECO:0000313" key="2">
    <source>
        <dbReference type="Proteomes" id="UP000199245"/>
    </source>
</evidence>